<name>A0A2T0WVU5_9BACT</name>
<evidence type="ECO:0000256" key="4">
    <source>
        <dbReference type="ARBA" id="ARBA00022729"/>
    </source>
</evidence>
<reference evidence="9 10" key="1">
    <citation type="submission" date="2018-03" db="EMBL/GenBank/DDBJ databases">
        <title>Genomic Encyclopedia of Archaeal and Bacterial Type Strains, Phase II (KMG-II): from individual species to whole genera.</title>
        <authorList>
            <person name="Goeker M."/>
        </authorList>
    </citation>
    <scope>NUCLEOTIDE SEQUENCE [LARGE SCALE GENOMIC DNA]</scope>
    <source>
        <strain evidence="9 10">DSM 27929</strain>
    </source>
</reference>
<evidence type="ECO:0000256" key="5">
    <source>
        <dbReference type="ARBA" id="ARBA00022801"/>
    </source>
</evidence>
<accession>A0A2T0WVU5</accession>
<keyword evidence="6" id="KW-0106">Calcium</keyword>
<dbReference type="Pfam" id="PF14707">
    <property type="entry name" value="Sulfatase_C"/>
    <property type="match status" value="1"/>
</dbReference>
<dbReference type="SUPFAM" id="SSF53649">
    <property type="entry name" value="Alkaline phosphatase-like"/>
    <property type="match status" value="1"/>
</dbReference>
<evidence type="ECO:0000313" key="10">
    <source>
        <dbReference type="Proteomes" id="UP000238157"/>
    </source>
</evidence>
<dbReference type="Proteomes" id="UP000238157">
    <property type="component" value="Unassembled WGS sequence"/>
</dbReference>
<dbReference type="EMBL" id="PVTR01000001">
    <property type="protein sequence ID" value="PRY90787.1"/>
    <property type="molecule type" value="Genomic_DNA"/>
</dbReference>
<evidence type="ECO:0000256" key="2">
    <source>
        <dbReference type="ARBA" id="ARBA00008779"/>
    </source>
</evidence>
<dbReference type="GO" id="GO:0004065">
    <property type="term" value="F:arylsulfatase activity"/>
    <property type="evidence" value="ECO:0007669"/>
    <property type="project" value="TreeGrafter"/>
</dbReference>
<keyword evidence="3" id="KW-0479">Metal-binding</keyword>
<evidence type="ECO:0000256" key="3">
    <source>
        <dbReference type="ARBA" id="ARBA00022723"/>
    </source>
</evidence>
<dbReference type="AlphaFoldDB" id="A0A2T0WVU5"/>
<evidence type="ECO:0000259" key="8">
    <source>
        <dbReference type="Pfam" id="PF00884"/>
    </source>
</evidence>
<organism evidence="9 10">
    <name type="scientific">Mongoliibacter ruber</name>
    <dbReference type="NCBI Taxonomy" id="1750599"/>
    <lineage>
        <taxon>Bacteria</taxon>
        <taxon>Pseudomonadati</taxon>
        <taxon>Bacteroidota</taxon>
        <taxon>Cytophagia</taxon>
        <taxon>Cytophagales</taxon>
        <taxon>Cyclobacteriaceae</taxon>
        <taxon>Mongoliibacter</taxon>
    </lineage>
</organism>
<dbReference type="PANTHER" id="PTHR42693:SF53">
    <property type="entry name" value="ENDO-4-O-SULFATASE"/>
    <property type="match status" value="1"/>
</dbReference>
<evidence type="ECO:0000256" key="1">
    <source>
        <dbReference type="ARBA" id="ARBA00001913"/>
    </source>
</evidence>
<keyword evidence="10" id="KW-1185">Reference proteome</keyword>
<dbReference type="GO" id="GO:0046872">
    <property type="term" value="F:metal ion binding"/>
    <property type="evidence" value="ECO:0007669"/>
    <property type="project" value="UniProtKB-KW"/>
</dbReference>
<feature type="domain" description="Sulfatase N-terminal" evidence="8">
    <location>
        <begin position="53"/>
        <end position="362"/>
    </location>
</feature>
<protein>
    <submittedName>
        <fullName evidence="9">Arylsulfatase</fullName>
    </submittedName>
</protein>
<sequence length="498" mass="55924">MYGRIACDSKNCIIMYLEKITHSTYYLWLGIMILTGFFSCSEKPTSQKENKLPNIVLILTDDQGYNDLGVYGSPDILTPHLDQLAEDGMRFTNFYVAQAVCSASRAALLTGTYSNRLGIHGALDHMSNHGLNPDETTIAEMLKPLGYSTAIFGKWHLGHHQMFLPTNQGFDEFYGIPYSNDMWPNHPETKDYYPPLPLYENNKVVDTLHTDQSLLTTRLTERSVDFIDRNKDNPFFLYLAHPMPHVPLFVSEKFQGKSERGLYGDVIMEIDWSVGQVMDALKKHGIEENTLVIFISDNGPWLSYSAHSGSAEPLREGKGTSWDGGVKVPAIMRWTGKIPSGSIQENPAMSIDILPTIATITGASLPALSIDGKSIEKMISDSANKSPQEAYFIYYNRNELQAVVIDEWKLYFPHRYRSIASGQASRNDGIPLKYEMIDLQEMMLFHIPSDPSEQNNIIEKHPEVVTRILASAEKARQDMGDALTGVEGLNSRLPGRID</sequence>
<dbReference type="PANTHER" id="PTHR42693">
    <property type="entry name" value="ARYLSULFATASE FAMILY MEMBER"/>
    <property type="match status" value="1"/>
</dbReference>
<comment type="similarity">
    <text evidence="2">Belongs to the sulfatase family.</text>
</comment>
<evidence type="ECO:0000256" key="7">
    <source>
        <dbReference type="ARBA" id="ARBA00023180"/>
    </source>
</evidence>
<gene>
    <name evidence="9" type="ORF">CLW00_101453</name>
</gene>
<dbReference type="Gene3D" id="3.40.720.10">
    <property type="entry name" value="Alkaline Phosphatase, subunit A"/>
    <property type="match status" value="1"/>
</dbReference>
<dbReference type="Pfam" id="PF00884">
    <property type="entry name" value="Sulfatase"/>
    <property type="match status" value="1"/>
</dbReference>
<comment type="cofactor">
    <cofactor evidence="1">
        <name>Ca(2+)</name>
        <dbReference type="ChEBI" id="CHEBI:29108"/>
    </cofactor>
</comment>
<evidence type="ECO:0000313" key="9">
    <source>
        <dbReference type="EMBL" id="PRY90787.1"/>
    </source>
</evidence>
<comment type="caution">
    <text evidence="9">The sequence shown here is derived from an EMBL/GenBank/DDBJ whole genome shotgun (WGS) entry which is preliminary data.</text>
</comment>
<dbReference type="FunFam" id="3.40.720.10:FF:000023">
    <property type="entry name" value="Arylsulfatase A"/>
    <property type="match status" value="1"/>
</dbReference>
<dbReference type="InterPro" id="IPR050738">
    <property type="entry name" value="Sulfatase"/>
</dbReference>
<keyword evidence="7" id="KW-0325">Glycoprotein</keyword>
<dbReference type="Gene3D" id="3.30.1120.10">
    <property type="match status" value="1"/>
</dbReference>
<keyword evidence="4" id="KW-0732">Signal</keyword>
<proteinExistence type="inferred from homology"/>
<dbReference type="InterPro" id="IPR000917">
    <property type="entry name" value="Sulfatase_N"/>
</dbReference>
<dbReference type="CDD" id="cd16026">
    <property type="entry name" value="GALNS_like"/>
    <property type="match status" value="1"/>
</dbReference>
<keyword evidence="5" id="KW-0378">Hydrolase</keyword>
<dbReference type="InterPro" id="IPR017850">
    <property type="entry name" value="Alkaline_phosphatase_core_sf"/>
</dbReference>
<evidence type="ECO:0000256" key="6">
    <source>
        <dbReference type="ARBA" id="ARBA00022837"/>
    </source>
</evidence>